<dbReference type="Proteomes" id="UP001175226">
    <property type="component" value="Unassembled WGS sequence"/>
</dbReference>
<accession>A0AA39IUG5</accession>
<gene>
    <name evidence="2" type="ORF">EV421DRAFT_1913623</name>
</gene>
<feature type="domain" description="F-box" evidence="1">
    <location>
        <begin position="81"/>
        <end position="136"/>
    </location>
</feature>
<name>A0AA39IUG5_9AGAR</name>
<proteinExistence type="predicted"/>
<dbReference type="InterPro" id="IPR032675">
    <property type="entry name" value="LRR_dom_sf"/>
</dbReference>
<dbReference type="AlphaFoldDB" id="A0AA39IUG5"/>
<keyword evidence="3" id="KW-1185">Reference proteome</keyword>
<evidence type="ECO:0000313" key="2">
    <source>
        <dbReference type="EMBL" id="KAK0429956.1"/>
    </source>
</evidence>
<organism evidence="2 3">
    <name type="scientific">Armillaria borealis</name>
    <dbReference type="NCBI Taxonomy" id="47425"/>
    <lineage>
        <taxon>Eukaryota</taxon>
        <taxon>Fungi</taxon>
        <taxon>Dikarya</taxon>
        <taxon>Basidiomycota</taxon>
        <taxon>Agaricomycotina</taxon>
        <taxon>Agaricomycetes</taxon>
        <taxon>Agaricomycetidae</taxon>
        <taxon>Agaricales</taxon>
        <taxon>Marasmiineae</taxon>
        <taxon>Physalacriaceae</taxon>
        <taxon>Armillaria</taxon>
    </lineage>
</organism>
<dbReference type="Gene3D" id="3.80.10.10">
    <property type="entry name" value="Ribonuclease Inhibitor"/>
    <property type="match status" value="1"/>
</dbReference>
<dbReference type="EMBL" id="JAUEPT010000183">
    <property type="protein sequence ID" value="KAK0429956.1"/>
    <property type="molecule type" value="Genomic_DNA"/>
</dbReference>
<sequence>MEAIPLSPSPEIIEGLTHNLPPSDAIRPAVLAKIQECQHFIATVNRFGHRLVVKDHLFLSMEKAKAEKLLVHLKLILHPIRCLPDNVLLELFTLVIDFTGTSAVSTDMVLWACARVCQWWRALILDTPSLWSDVHLNFDDDIYLRYHLPRAERILVERLERSGSHLLNIFICGPCAHPDTNRILSRLLTSAARWRSLTVDAGPEVYKMFEKCPGESLTELCTLSIADSIYMEGEPDEEDRYTGVILKAFCCTPKLRRLFLSPLPLSSLSLSAETMYNNIQEFSVNLFHQLPNVSRLLPAMRALKSLDILCDEKWRDDDDMIHLPLLSEITLREYNNTHDIPDTWTKLNLPNVKSLQLAYEGVVLHLKLPLFDKHNPRITEFTCYVNSFADSGFPDFERDLIMILQSLPNITTLRLSSCHTTPILLEKMRSDTCFLPALMDITLLWIMPSFQVPDDDIFLLIDTLHTQARSATCATVKHLAFESDITLYEELTPYTTMWEELRNGGLEVVEFSEPLF</sequence>
<evidence type="ECO:0000259" key="1">
    <source>
        <dbReference type="Pfam" id="PF12937"/>
    </source>
</evidence>
<dbReference type="InterPro" id="IPR001810">
    <property type="entry name" value="F-box_dom"/>
</dbReference>
<reference evidence="2" key="1">
    <citation type="submission" date="2023-06" db="EMBL/GenBank/DDBJ databases">
        <authorList>
            <consortium name="Lawrence Berkeley National Laboratory"/>
            <person name="Ahrendt S."/>
            <person name="Sahu N."/>
            <person name="Indic B."/>
            <person name="Wong-Bajracharya J."/>
            <person name="Merenyi Z."/>
            <person name="Ke H.-M."/>
            <person name="Monk M."/>
            <person name="Kocsube S."/>
            <person name="Drula E."/>
            <person name="Lipzen A."/>
            <person name="Balint B."/>
            <person name="Henrissat B."/>
            <person name="Andreopoulos B."/>
            <person name="Martin F.M."/>
            <person name="Harder C.B."/>
            <person name="Rigling D."/>
            <person name="Ford K.L."/>
            <person name="Foster G.D."/>
            <person name="Pangilinan J."/>
            <person name="Papanicolaou A."/>
            <person name="Barry K."/>
            <person name="LaButti K."/>
            <person name="Viragh M."/>
            <person name="Koriabine M."/>
            <person name="Yan M."/>
            <person name="Riley R."/>
            <person name="Champramary S."/>
            <person name="Plett K.L."/>
            <person name="Tsai I.J."/>
            <person name="Slot J."/>
            <person name="Sipos G."/>
            <person name="Plett J."/>
            <person name="Nagy L.G."/>
            <person name="Grigoriev I.V."/>
        </authorList>
    </citation>
    <scope>NUCLEOTIDE SEQUENCE</scope>
    <source>
        <strain evidence="2">FPL87.14</strain>
    </source>
</reference>
<evidence type="ECO:0000313" key="3">
    <source>
        <dbReference type="Proteomes" id="UP001175226"/>
    </source>
</evidence>
<dbReference type="SUPFAM" id="SSF52047">
    <property type="entry name" value="RNI-like"/>
    <property type="match status" value="1"/>
</dbReference>
<dbReference type="Pfam" id="PF12937">
    <property type="entry name" value="F-box-like"/>
    <property type="match status" value="1"/>
</dbReference>
<comment type="caution">
    <text evidence="2">The sequence shown here is derived from an EMBL/GenBank/DDBJ whole genome shotgun (WGS) entry which is preliminary data.</text>
</comment>
<protein>
    <recommendedName>
        <fullName evidence="1">F-box domain-containing protein</fullName>
    </recommendedName>
</protein>